<evidence type="ECO:0000259" key="2">
    <source>
        <dbReference type="Pfam" id="PF07814"/>
    </source>
</evidence>
<feature type="compositionally biased region" description="Basic and acidic residues" evidence="1">
    <location>
        <begin position="327"/>
        <end position="363"/>
    </location>
</feature>
<feature type="region of interest" description="Disordered" evidence="1">
    <location>
        <begin position="1"/>
        <end position="368"/>
    </location>
</feature>
<dbReference type="RefSeq" id="XP_040723357.1">
    <property type="nucleotide sequence ID" value="XM_040869890.1"/>
</dbReference>
<proteinExistence type="predicted"/>
<feature type="compositionally biased region" description="Low complexity" evidence="1">
    <location>
        <begin position="230"/>
        <end position="249"/>
    </location>
</feature>
<dbReference type="Gene3D" id="1.25.10.10">
    <property type="entry name" value="Leucine-rich Repeat Variant"/>
    <property type="match status" value="1"/>
</dbReference>
<feature type="region of interest" description="Disordered" evidence="1">
    <location>
        <begin position="382"/>
        <end position="410"/>
    </location>
</feature>
<feature type="compositionally biased region" description="Low complexity" evidence="1">
    <location>
        <begin position="384"/>
        <end position="399"/>
    </location>
</feature>
<name>A0A1Y2F4J0_PROLT</name>
<dbReference type="Pfam" id="PF07814">
    <property type="entry name" value="WAPL"/>
    <property type="match status" value="1"/>
</dbReference>
<organism evidence="3 4">
    <name type="scientific">Protomyces lactucae-debilis</name>
    <dbReference type="NCBI Taxonomy" id="2754530"/>
    <lineage>
        <taxon>Eukaryota</taxon>
        <taxon>Fungi</taxon>
        <taxon>Dikarya</taxon>
        <taxon>Ascomycota</taxon>
        <taxon>Taphrinomycotina</taxon>
        <taxon>Taphrinomycetes</taxon>
        <taxon>Taphrinales</taxon>
        <taxon>Protomycetaceae</taxon>
        <taxon>Protomyces</taxon>
    </lineage>
</organism>
<reference evidence="3 4" key="1">
    <citation type="submission" date="2016-07" db="EMBL/GenBank/DDBJ databases">
        <title>Pervasive Adenine N6-methylation of Active Genes in Fungi.</title>
        <authorList>
            <consortium name="DOE Joint Genome Institute"/>
            <person name="Mondo S.J."/>
            <person name="Dannebaum R.O."/>
            <person name="Kuo R.C."/>
            <person name="Labutti K."/>
            <person name="Haridas S."/>
            <person name="Kuo A."/>
            <person name="Salamov A."/>
            <person name="Ahrendt S.R."/>
            <person name="Lipzen A."/>
            <person name="Sullivan W."/>
            <person name="Andreopoulos W.B."/>
            <person name="Clum A."/>
            <person name="Lindquist E."/>
            <person name="Daum C."/>
            <person name="Ramamoorthy G.K."/>
            <person name="Gryganskyi A."/>
            <person name="Culley D."/>
            <person name="Magnuson J.K."/>
            <person name="James T.Y."/>
            <person name="O'Malley M.A."/>
            <person name="Stajich J.E."/>
            <person name="Spatafora J.W."/>
            <person name="Visel A."/>
            <person name="Grigoriev I.V."/>
        </authorList>
    </citation>
    <scope>NUCLEOTIDE SEQUENCE [LARGE SCALE GENOMIC DNA]</scope>
    <source>
        <strain evidence="3 4">12-1054</strain>
    </source>
</reference>
<feature type="compositionally biased region" description="Polar residues" evidence="1">
    <location>
        <begin position="131"/>
        <end position="149"/>
    </location>
</feature>
<dbReference type="OrthoDB" id="78088at2759"/>
<evidence type="ECO:0000313" key="4">
    <source>
        <dbReference type="Proteomes" id="UP000193685"/>
    </source>
</evidence>
<protein>
    <recommendedName>
        <fullName evidence="2">Wings apart-like protein C-terminal domain-containing protein</fullName>
    </recommendedName>
</protein>
<dbReference type="InterPro" id="IPR022771">
    <property type="entry name" value="WAPL_C"/>
</dbReference>
<feature type="domain" description="Wings apart-like protein C-terminal" evidence="2">
    <location>
        <begin position="450"/>
        <end position="613"/>
    </location>
</feature>
<evidence type="ECO:0000256" key="1">
    <source>
        <dbReference type="SAM" id="MobiDB-lite"/>
    </source>
</evidence>
<evidence type="ECO:0000313" key="3">
    <source>
        <dbReference type="EMBL" id="ORY78246.1"/>
    </source>
</evidence>
<feature type="compositionally biased region" description="Polar residues" evidence="1">
    <location>
        <begin position="296"/>
        <end position="311"/>
    </location>
</feature>
<accession>A0A1Y2F4J0</accession>
<dbReference type="Proteomes" id="UP000193685">
    <property type="component" value="Unassembled WGS sequence"/>
</dbReference>
<dbReference type="AlphaFoldDB" id="A0A1Y2F4J0"/>
<feature type="compositionally biased region" description="Polar residues" evidence="1">
    <location>
        <begin position="115"/>
        <end position="124"/>
    </location>
</feature>
<sequence length="840" mass="91340">MKRTPGRTYGSGRKFGASTSSQAQWDEGIDNPNASHAVDHSPVTYSSISADLPERSRVTKAKRPAEVDIYDFDAEEQKRLKPSKPSSKAVIDHSKNVSRRPVSILKAQAKKINAGKTSNGSPVNANKDVASPSSRKTQRTIASTESPAPSRSPRKRTIASPVKAAQSPSKAKLPQNEPTAKSPVAIHTPEKRTRTPSAKIRSAIKQTLAEPSTRSSEPVASPGKRLRTLSAATSPVVPSAAKPKSSTTPKPKDKTPTRRSLRSAQKAEVLPADTQTPAAPAEESMPTRLTTPPPLQQSVFSPNSPRLSPQQKAMYDAFGKSASGAKLDARPRRLMEALAHSKVERRQASQEDQRSHESPHKNMVEMAESNLEQQPLIAIESETQSQEAPEAMASAAESPLEQPAPSARATYSKQRTYLAEDNQIDNYINGSQARAPESSESDNDAEAQSNIRNLHDLRQSGETKRLIDDIEYLLEGLEKEKTMLATLLELSDKLISKDFSRTFRAMHYDARVLEVCKDVTHPLLLACCMLLLVACRAQDNGRDRSRKACDTELVRRALADDRDIAVLCKDRKLKVSKLNQGAVEDLRQKLSKTEAFSGAAAELAISPRILALMVCNVSSFPSQFSRTNLWPLFASLDLCSSSILLEAQLLFAAVEQSPLDVNEDIPSDSIGPLMSLGSHLLECASDPTTHVPLGSTLRALIHALQGSTPCAHLFTSQFVGKTMLVLSEKVPEAAETDDEIILCLGVLIALADGSEQGKKLIRDNSKTGMSSLLSQLSTRLNNQRMDAISGYMALLAYHLGLHLEPGADVQSIRQGLRILVDAPEINTLLSETIRAYVNAL</sequence>
<comment type="caution">
    <text evidence="3">The sequence shown here is derived from an EMBL/GenBank/DDBJ whole genome shotgun (WGS) entry which is preliminary data.</text>
</comment>
<keyword evidence="4" id="KW-1185">Reference proteome</keyword>
<dbReference type="InterPro" id="IPR011989">
    <property type="entry name" value="ARM-like"/>
</dbReference>
<feature type="region of interest" description="Disordered" evidence="1">
    <location>
        <begin position="432"/>
        <end position="456"/>
    </location>
</feature>
<dbReference type="STRING" id="56484.A0A1Y2F4J0"/>
<dbReference type="EMBL" id="MCFI01000018">
    <property type="protein sequence ID" value="ORY78246.1"/>
    <property type="molecule type" value="Genomic_DNA"/>
</dbReference>
<dbReference type="GeneID" id="63786489"/>
<gene>
    <name evidence="3" type="ORF">BCR37DRAFT_382528</name>
</gene>
<feature type="compositionally biased region" description="Polar residues" evidence="1">
    <location>
        <begin position="209"/>
        <end position="218"/>
    </location>
</feature>